<dbReference type="Pfam" id="PF05673">
    <property type="entry name" value="DUF815"/>
    <property type="match status" value="1"/>
</dbReference>
<name>A0A1I2CYF5_9FIRM</name>
<dbReference type="PANTHER" id="PTHR42935">
    <property type="entry name" value="SLR0930 PROTEIN"/>
    <property type="match status" value="1"/>
</dbReference>
<dbReference type="STRING" id="1123323.SAMN05216245_11541"/>
<dbReference type="AlphaFoldDB" id="A0A1I2CYF5"/>
<dbReference type="EMBL" id="FONL01000015">
    <property type="protein sequence ID" value="SFE73225.1"/>
    <property type="molecule type" value="Genomic_DNA"/>
</dbReference>
<organism evidence="1 2">
    <name type="scientific">Succiniclasticum ruminis DSM 9236</name>
    <dbReference type="NCBI Taxonomy" id="1123323"/>
    <lineage>
        <taxon>Bacteria</taxon>
        <taxon>Bacillati</taxon>
        <taxon>Bacillota</taxon>
        <taxon>Negativicutes</taxon>
        <taxon>Acidaminococcales</taxon>
        <taxon>Acidaminococcaceae</taxon>
        <taxon>Succiniclasticum</taxon>
    </lineage>
</organism>
<keyword evidence="2" id="KW-1185">Reference proteome</keyword>
<accession>A0A1I2CYF5</accession>
<sequence>MGYPDLRRLTVCRNLLEDAVINKLVAIRLKEQEEPVGEPDSGKTEIQILRSELTALLVKKAETLGLSGNILSSYMVHCLAEGSNTAADIIEATGAFGKGLVQAMSQDMQLLLPFLLAKSSAFSGAAFLDAYAPAEEADHKFENNLQNKILQAKTPAGAAKALLAHYKKWGSGMLARYTAFRIGTGGTLIGIADFPVFKWDDLLGYEDQKYKLLTNTQNFMEGRPANNVLLTGARGTGKSTGVKALAAMFAADGLRLIQITRDQLELVSPVLEKLNDIRSKKFILFFDDLSFDEGESSYKYLKSAIDGSVTAQPDNVLIYATSNRRHLLKETWSDRNDALEAEVYRQDSANESISLSDRFGLILHYSMPSQDEYLQIIDHELRKAGVRLSPEELRLEGIRWEMEHSGRNGRIANQFVKWYLGNLEE</sequence>
<dbReference type="Proteomes" id="UP000198896">
    <property type="component" value="Unassembled WGS sequence"/>
</dbReference>
<proteinExistence type="predicted"/>
<dbReference type="InterPro" id="IPR027417">
    <property type="entry name" value="P-loop_NTPase"/>
</dbReference>
<dbReference type="SUPFAM" id="SSF52540">
    <property type="entry name" value="P-loop containing nucleoside triphosphate hydrolases"/>
    <property type="match status" value="1"/>
</dbReference>
<dbReference type="PANTHER" id="PTHR42935:SF1">
    <property type="entry name" value="SLR0930 PROTEIN"/>
    <property type="match status" value="1"/>
</dbReference>
<dbReference type="RefSeq" id="WP_093914004.1">
    <property type="nucleotide sequence ID" value="NZ_FONL01000015.1"/>
</dbReference>
<dbReference type="OrthoDB" id="9812140at2"/>
<dbReference type="Gene3D" id="3.40.50.300">
    <property type="entry name" value="P-loop containing nucleotide triphosphate hydrolases"/>
    <property type="match status" value="1"/>
</dbReference>
<evidence type="ECO:0000313" key="2">
    <source>
        <dbReference type="Proteomes" id="UP000198896"/>
    </source>
</evidence>
<dbReference type="InterPro" id="IPR008533">
    <property type="entry name" value="DUF815"/>
</dbReference>
<protein>
    <submittedName>
        <fullName evidence="1">Uncharacterized protein</fullName>
    </submittedName>
</protein>
<evidence type="ECO:0000313" key="1">
    <source>
        <dbReference type="EMBL" id="SFE73225.1"/>
    </source>
</evidence>
<reference evidence="1 2" key="1">
    <citation type="submission" date="2016-10" db="EMBL/GenBank/DDBJ databases">
        <authorList>
            <person name="de Groot N.N."/>
        </authorList>
    </citation>
    <scope>NUCLEOTIDE SEQUENCE [LARGE SCALE GENOMIC DNA]</scope>
    <source>
        <strain evidence="1 2">DSM 9236</strain>
    </source>
</reference>
<gene>
    <name evidence="1" type="ORF">SAMN05216245_11541</name>
</gene>